<feature type="compositionally biased region" description="Basic residues" evidence="1">
    <location>
        <begin position="7"/>
        <end position="16"/>
    </location>
</feature>
<dbReference type="Gene3D" id="3.30.40.10">
    <property type="entry name" value="Zinc/RING finger domain, C3HC4 (zinc finger)"/>
    <property type="match status" value="1"/>
</dbReference>
<reference evidence="3" key="1">
    <citation type="submission" date="2025-08" db="UniProtKB">
        <authorList>
            <consortium name="RefSeq"/>
        </authorList>
    </citation>
    <scope>IDENTIFICATION</scope>
</reference>
<dbReference type="CDD" id="cd15489">
    <property type="entry name" value="PHD_SF"/>
    <property type="match status" value="1"/>
</dbReference>
<gene>
    <name evidence="3" type="primary">LOC136079379</name>
</gene>
<dbReference type="RefSeq" id="XP_065651186.1">
    <property type="nucleotide sequence ID" value="XM_065795114.1"/>
</dbReference>
<evidence type="ECO:0000313" key="3">
    <source>
        <dbReference type="RefSeq" id="XP_065651186.1"/>
    </source>
</evidence>
<evidence type="ECO:0000256" key="1">
    <source>
        <dbReference type="SAM" id="MobiDB-lite"/>
    </source>
</evidence>
<name>A0ABM4BPW2_HYDVU</name>
<evidence type="ECO:0000313" key="2">
    <source>
        <dbReference type="Proteomes" id="UP001652625"/>
    </source>
</evidence>
<organism evidence="2 3">
    <name type="scientific">Hydra vulgaris</name>
    <name type="common">Hydra</name>
    <name type="synonym">Hydra attenuata</name>
    <dbReference type="NCBI Taxonomy" id="6087"/>
    <lineage>
        <taxon>Eukaryota</taxon>
        <taxon>Metazoa</taxon>
        <taxon>Cnidaria</taxon>
        <taxon>Hydrozoa</taxon>
        <taxon>Hydroidolina</taxon>
        <taxon>Anthoathecata</taxon>
        <taxon>Aplanulata</taxon>
        <taxon>Hydridae</taxon>
        <taxon>Hydra</taxon>
    </lineage>
</organism>
<dbReference type="GeneID" id="136079379"/>
<dbReference type="InterPro" id="IPR011011">
    <property type="entry name" value="Znf_FYVE_PHD"/>
</dbReference>
<accession>A0ABM4BPW2</accession>
<dbReference type="Proteomes" id="UP001652625">
    <property type="component" value="Chromosome 04"/>
</dbReference>
<dbReference type="SUPFAM" id="SSF57903">
    <property type="entry name" value="FYVE/PHD zinc finger"/>
    <property type="match status" value="1"/>
</dbReference>
<proteinExistence type="predicted"/>
<sequence>MKSINLKTKKVKKREKQKAERPNGIKKQMKRKKDMVSASESFITDTTLCTICPYNVPPFDDWTQCSKCTSWYHFSCGPDDSNLCYYCESCICYLNIYVSDINLKKCLESEKNQNYQARKIRKIDLSEKRLTIDKFTIKTINSTTTAAEENQDQNPETPSSSSGVSINKEINKIDSDSEKIDFNDPATWPKQINIKLRDCLMENDRQQLIFKDFPKNVSGRKFSDNYYYRTLSNGEKFCRSYLLYSKTHNSVFRYFCKLMSDNTTQLTSGCNDWQHLSHILKVHETSVGHIENSSKYIELRMN</sequence>
<feature type="region of interest" description="Disordered" evidence="1">
    <location>
        <begin position="143"/>
        <end position="165"/>
    </location>
</feature>
<protein>
    <submittedName>
        <fullName evidence="3">Zinc finger MYM-type protein 5-like</fullName>
    </submittedName>
</protein>
<dbReference type="InterPro" id="IPR013083">
    <property type="entry name" value="Znf_RING/FYVE/PHD"/>
</dbReference>
<keyword evidence="2" id="KW-1185">Reference proteome</keyword>
<feature type="region of interest" description="Disordered" evidence="1">
    <location>
        <begin position="1"/>
        <end position="27"/>
    </location>
</feature>